<dbReference type="STRING" id="406817.XNC1_0809"/>
<reference evidence="1 2" key="1">
    <citation type="journal article" date="2011" name="PLoS ONE">
        <title>The entomopathogenic bacterial endosymbionts xenorhabdus and photorhabdus: convergent lifestyles from divergent genomes.</title>
        <authorList>
            <person name="Chaston J.M."/>
            <person name="Suen G."/>
            <person name="Tucker S.L."/>
            <person name="Andersen A.W."/>
            <person name="Bhasin A."/>
            <person name="Bode E."/>
            <person name="Bode H.B."/>
            <person name="Brachmann A.O."/>
            <person name="Cowles C.E."/>
            <person name="Cowles K.N."/>
            <person name="Darby C."/>
            <person name="de Leon L."/>
            <person name="Drace K."/>
            <person name="Du Z."/>
            <person name="Givaudan A."/>
            <person name="Herbert Tran E.E."/>
            <person name="Jewell K.A."/>
            <person name="Knack J.J."/>
            <person name="Krasomil-Osterfeld K.C."/>
            <person name="Kukor R."/>
            <person name="Lanois A."/>
            <person name="Latreille P."/>
            <person name="Leimgruber N.K."/>
            <person name="Lipke C.M."/>
            <person name="Liu R."/>
            <person name="Lu X."/>
            <person name="Martens E.C."/>
            <person name="Marri P.R."/>
            <person name="Medigue C."/>
            <person name="Menard M.L."/>
            <person name="Miller N.M."/>
            <person name="Morales-Soto N."/>
            <person name="Norton S."/>
            <person name="Ogier J.C."/>
            <person name="Orchard S.S."/>
            <person name="Park D."/>
            <person name="Park Y."/>
            <person name="Qurollo B.A."/>
            <person name="Sugar D.R."/>
            <person name="Richards G.R."/>
            <person name="Rouy Z."/>
            <person name="Slominski B."/>
            <person name="Slominski K."/>
            <person name="Snyder H."/>
            <person name="Tjaden B.C."/>
            <person name="van der Hoeven R."/>
            <person name="Welch R.D."/>
            <person name="Wheeler C."/>
            <person name="Xiang B."/>
            <person name="Barbazuk B."/>
            <person name="Gaudriault S."/>
            <person name="Goodner B."/>
            <person name="Slater S.C."/>
            <person name="Forst S."/>
            <person name="Goldman B.S."/>
            <person name="Goodrich-Blair H."/>
        </authorList>
    </citation>
    <scope>NUCLEOTIDE SEQUENCE [LARGE SCALE GENOMIC DNA]</scope>
    <source>
        <strain evidence="2">ATCC 19061 / DSM 3370 / CCUG 14189 / LMG 1036 / NCIMB 9965 / AN6</strain>
    </source>
</reference>
<dbReference type="SUPFAM" id="SSF46689">
    <property type="entry name" value="Homeodomain-like"/>
    <property type="match status" value="1"/>
</dbReference>
<accession>D3VKC8</accession>
<organism evidence="1 2">
    <name type="scientific">Xenorhabdus nematophila (strain ATCC 19061 / DSM 3370 / CCUG 14189 / LMG 1036 / NCIMB 9965 / AN6)</name>
    <dbReference type="NCBI Taxonomy" id="406817"/>
    <lineage>
        <taxon>Bacteria</taxon>
        <taxon>Pseudomonadati</taxon>
        <taxon>Pseudomonadota</taxon>
        <taxon>Gammaproteobacteria</taxon>
        <taxon>Enterobacterales</taxon>
        <taxon>Morganellaceae</taxon>
        <taxon>Xenorhabdus</taxon>
    </lineage>
</organism>
<dbReference type="Proteomes" id="UP000008075">
    <property type="component" value="Chromosome"/>
</dbReference>
<dbReference type="EMBL" id="FN667742">
    <property type="protein sequence ID" value="CBJ88880.1"/>
    <property type="molecule type" value="Genomic_DNA"/>
</dbReference>
<gene>
    <name evidence="1" type="ordered locus">XNC1_0809</name>
</gene>
<evidence type="ECO:0000313" key="1">
    <source>
        <dbReference type="EMBL" id="CBJ88880.1"/>
    </source>
</evidence>
<dbReference type="eggNOG" id="COG3415">
    <property type="taxonomic scope" value="Bacteria"/>
</dbReference>
<dbReference type="RefSeq" id="WP_013183484.1">
    <property type="nucleotide sequence ID" value="NZ_CAWLKV010000001.1"/>
</dbReference>
<proteinExistence type="predicted"/>
<dbReference type="Pfam" id="PF13384">
    <property type="entry name" value="HTH_23"/>
    <property type="match status" value="1"/>
</dbReference>
<dbReference type="InterPro" id="IPR009057">
    <property type="entry name" value="Homeodomain-like_sf"/>
</dbReference>
<dbReference type="HOGENOM" id="CLU_2398918_0_0_6"/>
<dbReference type="AlphaFoldDB" id="D3VKC8"/>
<evidence type="ECO:0000313" key="2">
    <source>
        <dbReference type="Proteomes" id="UP000008075"/>
    </source>
</evidence>
<sequence length="96" mass="11065">MIKMHQEGISRKILSTTLGISYNSICIWIRTWQKGGDGALIQGKRGRREREARLLTPLRRLNSSKSSPKNGHHKWDCLMHFGRATRFRRLFGKCGA</sequence>
<protein>
    <recommendedName>
        <fullName evidence="3">Transposase</fullName>
    </recommendedName>
</protein>
<name>D3VKC8_XENNA</name>
<keyword evidence="2" id="KW-1185">Reference proteome</keyword>
<evidence type="ECO:0008006" key="3">
    <source>
        <dbReference type="Google" id="ProtNLM"/>
    </source>
</evidence>
<dbReference type="KEGG" id="xne:XNC1_0809"/>